<dbReference type="Gene3D" id="3.40.50.1010">
    <property type="entry name" value="5'-nuclease"/>
    <property type="match status" value="1"/>
</dbReference>
<evidence type="ECO:0000313" key="3">
    <source>
        <dbReference type="Proteomes" id="UP000229342"/>
    </source>
</evidence>
<dbReference type="InterPro" id="IPR021139">
    <property type="entry name" value="NYN"/>
</dbReference>
<dbReference type="EMBL" id="PCVG01000051">
    <property type="protein sequence ID" value="PIQ68453.1"/>
    <property type="molecule type" value="Genomic_DNA"/>
</dbReference>
<comment type="caution">
    <text evidence="2">The sequence shown here is derived from an EMBL/GenBank/DDBJ whole genome shotgun (WGS) entry which is preliminary data.</text>
</comment>
<evidence type="ECO:0000259" key="1">
    <source>
        <dbReference type="Pfam" id="PF01936"/>
    </source>
</evidence>
<name>A0A2H0KCZ9_9BACT</name>
<protein>
    <recommendedName>
        <fullName evidence="1">NYN domain-containing protein</fullName>
    </recommendedName>
</protein>
<feature type="domain" description="NYN" evidence="1">
    <location>
        <begin position="9"/>
        <end position="162"/>
    </location>
</feature>
<organism evidence="2 3">
    <name type="scientific">Candidatus Taylorbacteria bacterium CG11_big_fil_rev_8_21_14_0_20_46_11</name>
    <dbReference type="NCBI Taxonomy" id="1975025"/>
    <lineage>
        <taxon>Bacteria</taxon>
        <taxon>Candidatus Tayloriibacteriota</taxon>
    </lineage>
</organism>
<dbReference type="CDD" id="cd10911">
    <property type="entry name" value="PIN_LabA"/>
    <property type="match status" value="1"/>
</dbReference>
<evidence type="ECO:0000313" key="2">
    <source>
        <dbReference type="EMBL" id="PIQ68453.1"/>
    </source>
</evidence>
<dbReference type="GO" id="GO:0004540">
    <property type="term" value="F:RNA nuclease activity"/>
    <property type="evidence" value="ECO:0007669"/>
    <property type="project" value="InterPro"/>
</dbReference>
<dbReference type="Pfam" id="PF01936">
    <property type="entry name" value="NYN"/>
    <property type="match status" value="1"/>
</dbReference>
<gene>
    <name evidence="2" type="ORF">COV91_04050</name>
</gene>
<reference evidence="2 3" key="1">
    <citation type="submission" date="2017-09" db="EMBL/GenBank/DDBJ databases">
        <title>Depth-based differentiation of microbial function through sediment-hosted aquifers and enrichment of novel symbionts in the deep terrestrial subsurface.</title>
        <authorList>
            <person name="Probst A.J."/>
            <person name="Ladd B."/>
            <person name="Jarett J.K."/>
            <person name="Geller-Mcgrath D.E."/>
            <person name="Sieber C.M."/>
            <person name="Emerson J.B."/>
            <person name="Anantharaman K."/>
            <person name="Thomas B.C."/>
            <person name="Malmstrom R."/>
            <person name="Stieglmeier M."/>
            <person name="Klingl A."/>
            <person name="Woyke T."/>
            <person name="Ryan C.M."/>
            <person name="Banfield J.F."/>
        </authorList>
    </citation>
    <scope>NUCLEOTIDE SEQUENCE [LARGE SCALE GENOMIC DNA]</scope>
    <source>
        <strain evidence="2">CG11_big_fil_rev_8_21_14_0_20_46_11</strain>
    </source>
</reference>
<dbReference type="PANTHER" id="PTHR35458:SF2">
    <property type="entry name" value="SLR0755 PROTEIN"/>
    <property type="match status" value="1"/>
</dbReference>
<proteinExistence type="predicted"/>
<dbReference type="AlphaFoldDB" id="A0A2H0KCZ9"/>
<accession>A0A2H0KCZ9</accession>
<dbReference type="InterPro" id="IPR047140">
    <property type="entry name" value="LabA"/>
</dbReference>
<sequence length="173" mass="20682">MISKYTKGKVSVFIDASNIYHSYKRLKWKIDFRKFLDYLNQELDLRGIYYYTARDLSFGQQTKFLNFLEMIGYKVRSKKIKFIRDKNKEIKKEGFFKGNLDVELTIDVLETKDNYDTMILISGDSDFEPLLQLMKMKYRKRCLVMATKHSISIELIKCAKYINLSKLKKHIKK</sequence>
<dbReference type="PANTHER" id="PTHR35458">
    <property type="entry name" value="SLR0755 PROTEIN"/>
    <property type="match status" value="1"/>
</dbReference>
<dbReference type="Proteomes" id="UP000229342">
    <property type="component" value="Unassembled WGS sequence"/>
</dbReference>